<dbReference type="Pfam" id="PF13812">
    <property type="entry name" value="PPR_3"/>
    <property type="match status" value="1"/>
</dbReference>
<name>A0A0K9P8Z6_ZOSMR</name>
<feature type="repeat" description="PPR" evidence="3">
    <location>
        <begin position="553"/>
        <end position="587"/>
    </location>
</feature>
<dbReference type="NCBIfam" id="TIGR00756">
    <property type="entry name" value="PPR"/>
    <property type="match status" value="10"/>
</dbReference>
<dbReference type="AlphaFoldDB" id="A0A0K9P8Z6"/>
<dbReference type="Pfam" id="PF13041">
    <property type="entry name" value="PPR_2"/>
    <property type="match status" value="5"/>
</dbReference>
<comment type="similarity">
    <text evidence="1">Belongs to the PPR family. P subfamily.</text>
</comment>
<protein>
    <recommendedName>
        <fullName evidence="6">Pentatricopeptide repeat-containing protein</fullName>
    </recommendedName>
</protein>
<feature type="repeat" description="PPR" evidence="3">
    <location>
        <begin position="413"/>
        <end position="447"/>
    </location>
</feature>
<dbReference type="OrthoDB" id="185373at2759"/>
<evidence type="ECO:0000256" key="1">
    <source>
        <dbReference type="ARBA" id="ARBA00007626"/>
    </source>
</evidence>
<organism evidence="4 5">
    <name type="scientific">Zostera marina</name>
    <name type="common">Eelgrass</name>
    <dbReference type="NCBI Taxonomy" id="29655"/>
    <lineage>
        <taxon>Eukaryota</taxon>
        <taxon>Viridiplantae</taxon>
        <taxon>Streptophyta</taxon>
        <taxon>Embryophyta</taxon>
        <taxon>Tracheophyta</taxon>
        <taxon>Spermatophyta</taxon>
        <taxon>Magnoliopsida</taxon>
        <taxon>Liliopsida</taxon>
        <taxon>Zosteraceae</taxon>
        <taxon>Zostera</taxon>
    </lineage>
</organism>
<feature type="repeat" description="PPR" evidence="3">
    <location>
        <begin position="235"/>
        <end position="270"/>
    </location>
</feature>
<feature type="repeat" description="PPR" evidence="3">
    <location>
        <begin position="483"/>
        <end position="517"/>
    </location>
</feature>
<gene>
    <name evidence="4" type="ORF">ZOSMA_350G00140</name>
</gene>
<dbReference type="PANTHER" id="PTHR46128:SF356">
    <property type="entry name" value="PENTACOTRIPEPTIDE-REPEAT REGION OF PRORP DOMAIN-CONTAINING PROTEIN"/>
    <property type="match status" value="1"/>
</dbReference>
<evidence type="ECO:0000256" key="2">
    <source>
        <dbReference type="ARBA" id="ARBA00022737"/>
    </source>
</evidence>
<feature type="repeat" description="PPR" evidence="3">
    <location>
        <begin position="378"/>
        <end position="412"/>
    </location>
</feature>
<dbReference type="EMBL" id="LFYR01001101">
    <property type="protein sequence ID" value="KMZ64722.1"/>
    <property type="molecule type" value="Genomic_DNA"/>
</dbReference>
<sequence>MLVLRRRRCFHVISSSFCSSSSRTLSTSASSLVNLFRVGNQSLYSNTRQQHQHQQQRFEKQHFIFSKWCERSQLSSSVVSAIIRQHSKSFQDSKFSGEIIFYGLLKGDQVIDKEAANVLIEIAESGVFPSAALQLAKLITKLCRSGFVGKGWDFFHTVRKKGCFIGISSCNTLLTGLRKERDFEKMNLLFSEMKDWGIQPDMFTHGILMDYLCKSNQVENARKLFDKLSIKEQPSAIMCSTIINGLCMEGRLEDAVKLHSEMMHKYGHPPDTITYTCIINGYCKLGDIDTAIKLLARMKAEGLAINMFTVNAVIDGMCRIGRIGSALDFFREQCSDNHQFPQNLISYNILIGAFLNVQNVSKAMELYDEMLIRGQKPNRVTYTIMISGLSTAGNLNKAHSLASQMREEGFRPQMWCYNTLINGFSKKNRPDKMHNLLDEMETYGLKPDVITYNILISFSASKGDVSTANLHFNDMISCGHKPTVETYGALIHGYCKSGEFDEAMKILRNMSETGIQPSNVIYSTMFNHLSNEKSVECVLSLLDEMRAEGVMPNTFTYNIVFRCLCCRNARDEAYVLMNNMIEDGCKPDCFTLKILTEWFSSADEIDRLKRFMGEFVDVKA</sequence>
<feature type="repeat" description="PPR" evidence="3">
    <location>
        <begin position="448"/>
        <end position="482"/>
    </location>
</feature>
<feature type="repeat" description="PPR" evidence="3">
    <location>
        <begin position="518"/>
        <end position="552"/>
    </location>
</feature>
<dbReference type="OMA" id="IHAYCLN"/>
<keyword evidence="2" id="KW-0677">Repeat</keyword>
<accession>A0A0K9P8Z6</accession>
<feature type="repeat" description="PPR" evidence="3">
    <location>
        <begin position="271"/>
        <end position="305"/>
    </location>
</feature>
<feature type="repeat" description="PPR" evidence="3">
    <location>
        <begin position="166"/>
        <end position="200"/>
    </location>
</feature>
<dbReference type="GO" id="GO:0006397">
    <property type="term" value="P:mRNA processing"/>
    <property type="evidence" value="ECO:0000318"/>
    <property type="project" value="GO_Central"/>
</dbReference>
<evidence type="ECO:0000256" key="3">
    <source>
        <dbReference type="PROSITE-ProRule" id="PRU00708"/>
    </source>
</evidence>
<feature type="repeat" description="PPR" evidence="3">
    <location>
        <begin position="343"/>
        <end position="377"/>
    </location>
</feature>
<dbReference type="InterPro" id="IPR050872">
    <property type="entry name" value="PPR_P_subfamily"/>
</dbReference>
<evidence type="ECO:0000313" key="5">
    <source>
        <dbReference type="Proteomes" id="UP000036987"/>
    </source>
</evidence>
<feature type="repeat" description="PPR" evidence="3">
    <location>
        <begin position="306"/>
        <end position="340"/>
    </location>
</feature>
<keyword evidence="5" id="KW-1185">Reference proteome</keyword>
<dbReference type="Proteomes" id="UP000036987">
    <property type="component" value="Unassembled WGS sequence"/>
</dbReference>
<evidence type="ECO:0000313" key="4">
    <source>
        <dbReference type="EMBL" id="KMZ64722.1"/>
    </source>
</evidence>
<dbReference type="InterPro" id="IPR011990">
    <property type="entry name" value="TPR-like_helical_dom_sf"/>
</dbReference>
<reference evidence="5" key="1">
    <citation type="journal article" date="2016" name="Nature">
        <title>The genome of the seagrass Zostera marina reveals angiosperm adaptation to the sea.</title>
        <authorList>
            <person name="Olsen J.L."/>
            <person name="Rouze P."/>
            <person name="Verhelst B."/>
            <person name="Lin Y.-C."/>
            <person name="Bayer T."/>
            <person name="Collen J."/>
            <person name="Dattolo E."/>
            <person name="De Paoli E."/>
            <person name="Dittami S."/>
            <person name="Maumus F."/>
            <person name="Michel G."/>
            <person name="Kersting A."/>
            <person name="Lauritano C."/>
            <person name="Lohaus R."/>
            <person name="Toepel M."/>
            <person name="Tonon T."/>
            <person name="Vanneste K."/>
            <person name="Amirebrahimi M."/>
            <person name="Brakel J."/>
            <person name="Bostroem C."/>
            <person name="Chovatia M."/>
            <person name="Grimwood J."/>
            <person name="Jenkins J.W."/>
            <person name="Jueterbock A."/>
            <person name="Mraz A."/>
            <person name="Stam W.T."/>
            <person name="Tice H."/>
            <person name="Bornberg-Bauer E."/>
            <person name="Green P.J."/>
            <person name="Pearson G.A."/>
            <person name="Procaccini G."/>
            <person name="Duarte C.M."/>
            <person name="Schmutz J."/>
            <person name="Reusch T.B.H."/>
            <person name="Van de Peer Y."/>
        </authorList>
    </citation>
    <scope>NUCLEOTIDE SEQUENCE [LARGE SCALE GENOMIC DNA]</scope>
    <source>
        <strain evidence="5">cv. Finnish</strain>
    </source>
</reference>
<dbReference type="GO" id="GO:0003729">
    <property type="term" value="F:mRNA binding"/>
    <property type="evidence" value="ECO:0000318"/>
    <property type="project" value="GO_Central"/>
</dbReference>
<dbReference type="GO" id="GO:0005737">
    <property type="term" value="C:cytoplasm"/>
    <property type="evidence" value="ECO:0000318"/>
    <property type="project" value="GO_Central"/>
</dbReference>
<proteinExistence type="inferred from homology"/>
<evidence type="ECO:0008006" key="6">
    <source>
        <dbReference type="Google" id="ProtNLM"/>
    </source>
</evidence>
<dbReference type="Gene3D" id="1.25.40.10">
    <property type="entry name" value="Tetratricopeptide repeat domain"/>
    <property type="match status" value="5"/>
</dbReference>
<comment type="caution">
    <text evidence="4">The sequence shown here is derived from an EMBL/GenBank/DDBJ whole genome shotgun (WGS) entry which is preliminary data.</text>
</comment>
<dbReference type="PANTHER" id="PTHR46128">
    <property type="entry name" value="MITOCHONDRIAL GROUP I INTRON SPLICING FACTOR CCM1"/>
    <property type="match status" value="1"/>
</dbReference>
<dbReference type="Pfam" id="PF12854">
    <property type="entry name" value="PPR_1"/>
    <property type="match status" value="1"/>
</dbReference>
<dbReference type="InterPro" id="IPR002885">
    <property type="entry name" value="PPR_rpt"/>
</dbReference>
<dbReference type="SUPFAM" id="SSF81901">
    <property type="entry name" value="HCP-like"/>
    <property type="match status" value="1"/>
</dbReference>
<dbReference type="PROSITE" id="PS51375">
    <property type="entry name" value="PPR"/>
    <property type="match status" value="11"/>
</dbReference>